<organism evidence="9 10">
    <name type="scientific">Stegodyphus mimosarum</name>
    <name type="common">African social velvet spider</name>
    <dbReference type="NCBI Taxonomy" id="407821"/>
    <lineage>
        <taxon>Eukaryota</taxon>
        <taxon>Metazoa</taxon>
        <taxon>Ecdysozoa</taxon>
        <taxon>Arthropoda</taxon>
        <taxon>Chelicerata</taxon>
        <taxon>Arachnida</taxon>
        <taxon>Araneae</taxon>
        <taxon>Araneomorphae</taxon>
        <taxon>Entelegynae</taxon>
        <taxon>Eresoidea</taxon>
        <taxon>Eresidae</taxon>
        <taxon>Stegodyphus</taxon>
    </lineage>
</organism>
<reference evidence="9 10" key="1">
    <citation type="submission" date="2013-11" db="EMBL/GenBank/DDBJ databases">
        <title>Genome sequencing of Stegodyphus mimosarum.</title>
        <authorList>
            <person name="Bechsgaard J."/>
        </authorList>
    </citation>
    <scope>NUCLEOTIDE SEQUENCE [LARGE SCALE GENOMIC DNA]</scope>
</reference>
<dbReference type="EMBL" id="KK118376">
    <property type="protein sequence ID" value="KFM72834.1"/>
    <property type="molecule type" value="Genomic_DNA"/>
</dbReference>
<dbReference type="AlphaFoldDB" id="A0A087U645"/>
<evidence type="ECO:0000256" key="1">
    <source>
        <dbReference type="ARBA" id="ARBA00011065"/>
    </source>
</evidence>
<evidence type="ECO:0000256" key="5">
    <source>
        <dbReference type="ARBA" id="ARBA00022912"/>
    </source>
</evidence>
<dbReference type="Gene3D" id="3.40.250.10">
    <property type="entry name" value="Rhodanese-like domain"/>
    <property type="match status" value="1"/>
</dbReference>
<keyword evidence="5" id="KW-0904">Protein phosphatase</keyword>
<dbReference type="InterPro" id="IPR036873">
    <property type="entry name" value="Rhodanese-like_dom_sf"/>
</dbReference>
<dbReference type="PRINTS" id="PR00716">
    <property type="entry name" value="MPIPHPHTASE"/>
</dbReference>
<dbReference type="GO" id="GO:0010971">
    <property type="term" value="P:positive regulation of G2/M transition of mitotic cell cycle"/>
    <property type="evidence" value="ECO:0007669"/>
    <property type="project" value="TreeGrafter"/>
</dbReference>
<comment type="catalytic activity">
    <reaction evidence="7">
        <text>O-phospho-L-tyrosyl-[protein] + H2O = L-tyrosyl-[protein] + phosphate</text>
        <dbReference type="Rhea" id="RHEA:10684"/>
        <dbReference type="Rhea" id="RHEA-COMP:10136"/>
        <dbReference type="Rhea" id="RHEA-COMP:20101"/>
        <dbReference type="ChEBI" id="CHEBI:15377"/>
        <dbReference type="ChEBI" id="CHEBI:43474"/>
        <dbReference type="ChEBI" id="CHEBI:46858"/>
        <dbReference type="ChEBI" id="CHEBI:61978"/>
        <dbReference type="EC" id="3.1.3.48"/>
    </reaction>
</comment>
<dbReference type="EC" id="3.1.3.48" evidence="2"/>
<proteinExistence type="inferred from homology"/>
<dbReference type="PANTHER" id="PTHR10828">
    <property type="entry name" value="M-PHASE INDUCER PHOSPHATASE DUAL SPECIFICITY PHOSPHATASE CDC25"/>
    <property type="match status" value="1"/>
</dbReference>
<dbReference type="GO" id="GO:0051301">
    <property type="term" value="P:cell division"/>
    <property type="evidence" value="ECO:0007669"/>
    <property type="project" value="UniProtKB-KW"/>
</dbReference>
<sequence length="71" mass="8436">ETELLSHFLNSGKKEKGSILIFYCEFSSERAPNMIRFLRGKDRDMNKDCYPFLYYPELYLIEGGYKAFYTS</sequence>
<dbReference type="InterPro" id="IPR001763">
    <property type="entry name" value="Rhodanese-like_dom"/>
</dbReference>
<dbReference type="GO" id="GO:0110032">
    <property type="term" value="P:positive regulation of G2/MI transition of meiotic cell cycle"/>
    <property type="evidence" value="ECO:0007669"/>
    <property type="project" value="TreeGrafter"/>
</dbReference>
<gene>
    <name evidence="9" type="ORF">X975_21363</name>
</gene>
<evidence type="ECO:0000259" key="8">
    <source>
        <dbReference type="PROSITE" id="PS50206"/>
    </source>
</evidence>
<feature type="non-terminal residue" evidence="9">
    <location>
        <position position="71"/>
    </location>
</feature>
<name>A0A087U645_STEMI</name>
<dbReference type="OrthoDB" id="26523at2759"/>
<evidence type="ECO:0000256" key="7">
    <source>
        <dbReference type="ARBA" id="ARBA00051722"/>
    </source>
</evidence>
<feature type="non-terminal residue" evidence="9">
    <location>
        <position position="1"/>
    </location>
</feature>
<dbReference type="SUPFAM" id="SSF52821">
    <property type="entry name" value="Rhodanese/Cell cycle control phosphatase"/>
    <property type="match status" value="1"/>
</dbReference>
<protein>
    <recommendedName>
        <fullName evidence="2">protein-tyrosine-phosphatase</fullName>
        <ecNumber evidence="2">3.1.3.48</ecNumber>
    </recommendedName>
</protein>
<feature type="domain" description="Rhodanese" evidence="8">
    <location>
        <begin position="3"/>
        <end position="70"/>
    </location>
</feature>
<dbReference type="GO" id="GO:0004725">
    <property type="term" value="F:protein tyrosine phosphatase activity"/>
    <property type="evidence" value="ECO:0007669"/>
    <property type="project" value="UniProtKB-EC"/>
</dbReference>
<dbReference type="Proteomes" id="UP000054359">
    <property type="component" value="Unassembled WGS sequence"/>
</dbReference>
<evidence type="ECO:0000256" key="4">
    <source>
        <dbReference type="ARBA" id="ARBA00022801"/>
    </source>
</evidence>
<dbReference type="GO" id="GO:0000086">
    <property type="term" value="P:G2/M transition of mitotic cell cycle"/>
    <property type="evidence" value="ECO:0007669"/>
    <property type="project" value="TreeGrafter"/>
</dbReference>
<dbReference type="GO" id="GO:0005737">
    <property type="term" value="C:cytoplasm"/>
    <property type="evidence" value="ECO:0007669"/>
    <property type="project" value="TreeGrafter"/>
</dbReference>
<keyword evidence="6" id="KW-0131">Cell cycle</keyword>
<evidence type="ECO:0000256" key="2">
    <source>
        <dbReference type="ARBA" id="ARBA00013064"/>
    </source>
</evidence>
<dbReference type="STRING" id="407821.A0A087U645"/>
<keyword evidence="3" id="KW-0132">Cell division</keyword>
<evidence type="ECO:0000313" key="10">
    <source>
        <dbReference type="Proteomes" id="UP000054359"/>
    </source>
</evidence>
<dbReference type="GO" id="GO:0005634">
    <property type="term" value="C:nucleus"/>
    <property type="evidence" value="ECO:0007669"/>
    <property type="project" value="TreeGrafter"/>
</dbReference>
<evidence type="ECO:0000256" key="6">
    <source>
        <dbReference type="ARBA" id="ARBA00023306"/>
    </source>
</evidence>
<dbReference type="PROSITE" id="PS50206">
    <property type="entry name" value="RHODANESE_3"/>
    <property type="match status" value="1"/>
</dbReference>
<evidence type="ECO:0000256" key="3">
    <source>
        <dbReference type="ARBA" id="ARBA00022618"/>
    </source>
</evidence>
<dbReference type="InterPro" id="IPR000751">
    <property type="entry name" value="MPI_Phosphatase"/>
</dbReference>
<keyword evidence="4" id="KW-0378">Hydrolase</keyword>
<keyword evidence="10" id="KW-1185">Reference proteome</keyword>
<evidence type="ECO:0000313" key="9">
    <source>
        <dbReference type="EMBL" id="KFM72834.1"/>
    </source>
</evidence>
<comment type="similarity">
    <text evidence="1">Belongs to the MPI phosphatase family.</text>
</comment>
<dbReference type="PANTHER" id="PTHR10828:SF17">
    <property type="entry name" value="PROTEIN-TYROSINE-PHOSPHATASE"/>
    <property type="match status" value="1"/>
</dbReference>
<accession>A0A087U645</accession>